<organism evidence="8 9">
    <name type="scientific">Pedobacter rhodius</name>
    <dbReference type="NCBI Taxonomy" id="3004098"/>
    <lineage>
        <taxon>Bacteria</taxon>
        <taxon>Pseudomonadati</taxon>
        <taxon>Bacteroidota</taxon>
        <taxon>Sphingobacteriia</taxon>
        <taxon>Sphingobacteriales</taxon>
        <taxon>Sphingobacteriaceae</taxon>
        <taxon>Pedobacter</taxon>
    </lineage>
</organism>
<evidence type="ECO:0000256" key="5">
    <source>
        <dbReference type="ARBA" id="ARBA00022777"/>
    </source>
</evidence>
<dbReference type="SUPFAM" id="SSF55781">
    <property type="entry name" value="GAF domain-like"/>
    <property type="match status" value="1"/>
</dbReference>
<dbReference type="CDD" id="cd00130">
    <property type="entry name" value="PAS"/>
    <property type="match status" value="5"/>
</dbReference>
<dbReference type="Proteomes" id="UP001144341">
    <property type="component" value="Unassembled WGS sequence"/>
</dbReference>
<dbReference type="InterPro" id="IPR035965">
    <property type="entry name" value="PAS-like_dom_sf"/>
</dbReference>
<dbReference type="Gene3D" id="3.30.450.40">
    <property type="match status" value="1"/>
</dbReference>
<dbReference type="Gene3D" id="1.10.287.130">
    <property type="match status" value="1"/>
</dbReference>
<dbReference type="Pfam" id="PF13426">
    <property type="entry name" value="PAS_9"/>
    <property type="match status" value="2"/>
</dbReference>
<comment type="caution">
    <text evidence="8">The sequence shown here is derived from an EMBL/GenBank/DDBJ whole genome shotgun (WGS) entry which is preliminary data.</text>
</comment>
<sequence>MLKDIFRQFFCKSSLAAMLIKIVNSDHQVVEVTDVYLEQAGIDRTVFFTETSKYLLPGFTTDKKNNKAIFDALIQTVLTDKVTALTFFSENLKKNYSLAIEPLSNENGGHQYFILTLNPIAATENLVSEDKDLNYKELTLGMERFNYLVRDGLDMIAILDDAGNYRYVSNTSFDLLGFSSDYYIGRNAFEFIHPEDLEEAQHAFKGIQGRSRVALKPFRFLHQNGTWRWVQTVLSDLRNEPSVKGIVANSRDVTEQINIRNDVLISNERYKYVTRATSEAIWDWDIASGKLIWGEGFLKLFGYSAEEIETAVDTFRAKIHPEDLDAIKDGIQRLLENKETHWFGEYRLKKADGEYAFVADKGLVIFDKKGTPIRMVGAMQDVTSKKQEEQRLKMLESVVINTADSVAIMSVDLTKFPISQFIYVNEAFLKMTGYSFDELIGKSPRILEGPRTDQKQVNKIIKSLLKGIPGEVTLINYKKNREEFWLNLSVTPIADSHGNINRWISIQRDITEEKTEAIRQKLISGISVLFNRFTDIKKASALVLNEIAKCGNFCNAELWLPDANENHLKLFARSKADKQIEDFYKETADFTIAKKGQGLVGKVWEEMKRLDIALSDQSVGGRIPAAIKIGIKHIYGLPLTYNGKLVGILALAGRNYHNLEGTAVLSDVFSEFLAGKIKRKHLEQELGEVFEFAPDILATIDYHGYFKRINPAAAELLGYSESELLQKPVKFFVHPLDRLATARKIKNITDSRKAMSFENRYVTKSGQLKWLSWTANAVSADGVIFAVAKDITEKKMLADLLQKTTSLARIGSWEINVVDRTVYWSDVTKEIREVEPDFVPDLDTGMDNFKEGFSKDTIKKKVQECMDNGTPWDEELEIVTFKGNLKWVRTIGQAEMLEGKCIRIFGSFQDIDARKRTEILNKEILREVAESEKKYSELFHFSPLPMWVYDAETFHFLDVNLSAIKHYGYSREEFLAITVHDILANEEFMPSKSIPENTGEDDISSNRGIYKHITKNGTTIQVDMRSNPMFFKGKDARLVVASDITKELLYVKEIEEKNLKLREIAWIQSHTVRAPLARIMGLVDILGNNKKQKIMSQSDILKQIESSAEELDKIIKEIAVKSDKTN</sequence>
<feature type="domain" description="PAS" evidence="6">
    <location>
        <begin position="387"/>
        <end position="448"/>
    </location>
</feature>
<dbReference type="InterPro" id="IPR000700">
    <property type="entry name" value="PAS-assoc_C"/>
</dbReference>
<dbReference type="SMART" id="SM00091">
    <property type="entry name" value="PAS"/>
    <property type="match status" value="5"/>
</dbReference>
<name>A0ABT4KUK9_9SPHI</name>
<dbReference type="PROSITE" id="PS50112">
    <property type="entry name" value="PAS"/>
    <property type="match status" value="5"/>
</dbReference>
<dbReference type="SMART" id="SM00086">
    <property type="entry name" value="PAC"/>
    <property type="match status" value="6"/>
</dbReference>
<dbReference type="EC" id="2.7.13.3" evidence="2"/>
<evidence type="ECO:0000256" key="2">
    <source>
        <dbReference type="ARBA" id="ARBA00012438"/>
    </source>
</evidence>
<reference evidence="8" key="1">
    <citation type="submission" date="2022-12" db="EMBL/GenBank/DDBJ databases">
        <title>Genome sequence of SJ11.</title>
        <authorList>
            <person name="Woo H."/>
        </authorList>
    </citation>
    <scope>NUCLEOTIDE SEQUENCE</scope>
    <source>
        <strain evidence="8">SJ11</strain>
    </source>
</reference>
<feature type="domain" description="PAS" evidence="6">
    <location>
        <begin position="682"/>
        <end position="752"/>
    </location>
</feature>
<dbReference type="RefSeq" id="WP_269414403.1">
    <property type="nucleotide sequence ID" value="NZ_JAPWGL010000001.1"/>
</dbReference>
<dbReference type="InterPro" id="IPR029016">
    <property type="entry name" value="GAF-like_dom_sf"/>
</dbReference>
<dbReference type="PANTHER" id="PTHR43304">
    <property type="entry name" value="PHYTOCHROME-LIKE PROTEIN CPH1"/>
    <property type="match status" value="1"/>
</dbReference>
<evidence type="ECO:0000259" key="7">
    <source>
        <dbReference type="PROSITE" id="PS50113"/>
    </source>
</evidence>
<dbReference type="EMBL" id="JAPWGL010000001">
    <property type="protein sequence ID" value="MCZ4222603.1"/>
    <property type="molecule type" value="Genomic_DNA"/>
</dbReference>
<dbReference type="Pfam" id="PF08447">
    <property type="entry name" value="PAS_3"/>
    <property type="match status" value="3"/>
</dbReference>
<dbReference type="NCBIfam" id="TIGR00229">
    <property type="entry name" value="sensory_box"/>
    <property type="match status" value="5"/>
</dbReference>
<dbReference type="PROSITE" id="PS50113">
    <property type="entry name" value="PAC"/>
    <property type="match status" value="2"/>
</dbReference>
<gene>
    <name evidence="8" type="ORF">O0931_04765</name>
</gene>
<dbReference type="PANTHER" id="PTHR43304:SF1">
    <property type="entry name" value="PAC DOMAIN-CONTAINING PROTEIN"/>
    <property type="match status" value="1"/>
</dbReference>
<dbReference type="InterPro" id="IPR003661">
    <property type="entry name" value="HisK_dim/P_dom"/>
</dbReference>
<keyword evidence="3" id="KW-0597">Phosphoprotein</keyword>
<feature type="domain" description="PAC" evidence="7">
    <location>
        <begin position="342"/>
        <end position="394"/>
    </location>
</feature>
<evidence type="ECO:0000256" key="4">
    <source>
        <dbReference type="ARBA" id="ARBA00022679"/>
    </source>
</evidence>
<evidence type="ECO:0000259" key="6">
    <source>
        <dbReference type="PROSITE" id="PS50112"/>
    </source>
</evidence>
<feature type="domain" description="PAC" evidence="7">
    <location>
        <begin position="468"/>
        <end position="522"/>
    </location>
</feature>
<dbReference type="InterPro" id="IPR013655">
    <property type="entry name" value="PAS_fold_3"/>
</dbReference>
<dbReference type="Gene3D" id="3.30.450.20">
    <property type="entry name" value="PAS domain"/>
    <property type="match status" value="6"/>
</dbReference>
<keyword evidence="4" id="KW-0808">Transferase</keyword>
<keyword evidence="5" id="KW-0418">Kinase</keyword>
<evidence type="ECO:0000313" key="9">
    <source>
        <dbReference type="Proteomes" id="UP001144341"/>
    </source>
</evidence>
<proteinExistence type="predicted"/>
<dbReference type="InterPro" id="IPR001610">
    <property type="entry name" value="PAC"/>
</dbReference>
<dbReference type="InterPro" id="IPR000014">
    <property type="entry name" value="PAS"/>
</dbReference>
<keyword evidence="9" id="KW-1185">Reference proteome</keyword>
<dbReference type="CDD" id="cd00082">
    <property type="entry name" value="HisKA"/>
    <property type="match status" value="1"/>
</dbReference>
<feature type="domain" description="PAS" evidence="6">
    <location>
        <begin position="141"/>
        <end position="211"/>
    </location>
</feature>
<feature type="domain" description="PAS" evidence="6">
    <location>
        <begin position="931"/>
        <end position="987"/>
    </location>
</feature>
<evidence type="ECO:0000313" key="8">
    <source>
        <dbReference type="EMBL" id="MCZ4222603.1"/>
    </source>
</evidence>
<dbReference type="SUPFAM" id="SSF55785">
    <property type="entry name" value="PYP-like sensor domain (PAS domain)"/>
    <property type="match status" value="6"/>
</dbReference>
<evidence type="ECO:0000256" key="1">
    <source>
        <dbReference type="ARBA" id="ARBA00000085"/>
    </source>
</evidence>
<evidence type="ECO:0000256" key="3">
    <source>
        <dbReference type="ARBA" id="ARBA00022553"/>
    </source>
</evidence>
<dbReference type="InterPro" id="IPR052162">
    <property type="entry name" value="Sensor_kinase/Photoreceptor"/>
</dbReference>
<feature type="domain" description="PAS" evidence="6">
    <location>
        <begin position="266"/>
        <end position="338"/>
    </location>
</feature>
<comment type="catalytic activity">
    <reaction evidence="1">
        <text>ATP + protein L-histidine = ADP + protein N-phospho-L-histidine.</text>
        <dbReference type="EC" id="2.7.13.3"/>
    </reaction>
</comment>
<accession>A0ABT4KUK9</accession>
<protein>
    <recommendedName>
        <fullName evidence="2">histidine kinase</fullName>
        <ecNumber evidence="2">2.7.13.3</ecNumber>
    </recommendedName>
</protein>